<evidence type="ECO:0000313" key="2">
    <source>
        <dbReference type="EMBL" id="KAK9229998.1"/>
    </source>
</evidence>
<gene>
    <name evidence="2" type="ORF">WN944_022965</name>
</gene>
<feature type="compositionally biased region" description="Basic and acidic residues" evidence="1">
    <location>
        <begin position="24"/>
        <end position="36"/>
    </location>
</feature>
<name>A0AAP0MZI6_9ROSI</name>
<feature type="region of interest" description="Disordered" evidence="1">
    <location>
        <begin position="1"/>
        <end position="36"/>
    </location>
</feature>
<evidence type="ECO:0000256" key="1">
    <source>
        <dbReference type="SAM" id="MobiDB-lite"/>
    </source>
</evidence>
<organism evidence="2 3">
    <name type="scientific">Citrus x changshan-huyou</name>
    <dbReference type="NCBI Taxonomy" id="2935761"/>
    <lineage>
        <taxon>Eukaryota</taxon>
        <taxon>Viridiplantae</taxon>
        <taxon>Streptophyta</taxon>
        <taxon>Embryophyta</taxon>
        <taxon>Tracheophyta</taxon>
        <taxon>Spermatophyta</taxon>
        <taxon>Magnoliopsida</taxon>
        <taxon>eudicotyledons</taxon>
        <taxon>Gunneridae</taxon>
        <taxon>Pentapetalae</taxon>
        <taxon>rosids</taxon>
        <taxon>malvids</taxon>
        <taxon>Sapindales</taxon>
        <taxon>Rutaceae</taxon>
        <taxon>Aurantioideae</taxon>
        <taxon>Citrus</taxon>
    </lineage>
</organism>
<dbReference type="AlphaFoldDB" id="A0AAP0MZI6"/>
<dbReference type="Proteomes" id="UP001428341">
    <property type="component" value="Unassembled WGS sequence"/>
</dbReference>
<dbReference type="EMBL" id="JBCGBO010000001">
    <property type="protein sequence ID" value="KAK9229998.1"/>
    <property type="molecule type" value="Genomic_DNA"/>
</dbReference>
<keyword evidence="3" id="KW-1185">Reference proteome</keyword>
<proteinExistence type="predicted"/>
<protein>
    <submittedName>
        <fullName evidence="2">Uncharacterized protein</fullName>
    </submittedName>
</protein>
<accession>A0AAP0MZI6</accession>
<evidence type="ECO:0000313" key="3">
    <source>
        <dbReference type="Proteomes" id="UP001428341"/>
    </source>
</evidence>
<reference evidence="2 3" key="1">
    <citation type="submission" date="2024-05" db="EMBL/GenBank/DDBJ databases">
        <title>Haplotype-resolved chromosome-level genome assembly of Huyou (Citrus changshanensis).</title>
        <authorList>
            <person name="Miao C."/>
            <person name="Chen W."/>
            <person name="Wu Y."/>
            <person name="Wang L."/>
            <person name="Zhao S."/>
            <person name="Grierson D."/>
            <person name="Xu C."/>
            <person name="Chen K."/>
        </authorList>
    </citation>
    <scope>NUCLEOTIDE SEQUENCE [LARGE SCALE GENOMIC DNA]</scope>
    <source>
        <strain evidence="2">01-14</strain>
        <tissue evidence="2">Leaf</tissue>
    </source>
</reference>
<sequence>MTVPKAQKKPAEKKPVGSISSHEIQQEADDHAEGDPDHCEIGHARCLLPYCRKISRNGHTKPQSSQNCPGDLVQIYLNYNSSRHLGFIHCGSPFKF</sequence>
<comment type="caution">
    <text evidence="2">The sequence shown here is derived from an EMBL/GenBank/DDBJ whole genome shotgun (WGS) entry which is preliminary data.</text>
</comment>